<dbReference type="InterPro" id="IPR029045">
    <property type="entry name" value="ClpP/crotonase-like_dom_sf"/>
</dbReference>
<dbReference type="GO" id="GO:0004485">
    <property type="term" value="F:methylcrotonoyl-CoA carboxylase activity"/>
    <property type="evidence" value="ECO:0007669"/>
    <property type="project" value="TreeGrafter"/>
</dbReference>
<dbReference type="InterPro" id="IPR045190">
    <property type="entry name" value="MCCB/AccD1-like"/>
</dbReference>
<comment type="caution">
    <text evidence="2">The sequence shown here is derived from an EMBL/GenBank/DDBJ whole genome shotgun (WGS) entry which is preliminary data.</text>
</comment>
<dbReference type="Gene3D" id="3.90.226.10">
    <property type="entry name" value="2-enoyl-CoA Hydratase, Chain A, domain 1"/>
    <property type="match status" value="1"/>
</dbReference>
<accession>T0Y6M1</accession>
<dbReference type="GO" id="GO:0016740">
    <property type="term" value="F:transferase activity"/>
    <property type="evidence" value="ECO:0007669"/>
    <property type="project" value="UniProtKB-KW"/>
</dbReference>
<keyword evidence="2" id="KW-0808">Transferase</keyword>
<dbReference type="Pfam" id="PF01039">
    <property type="entry name" value="Carboxyl_trans"/>
    <property type="match status" value="1"/>
</dbReference>
<dbReference type="PROSITE" id="PS50980">
    <property type="entry name" value="COA_CT_NTER"/>
    <property type="match status" value="1"/>
</dbReference>
<sequence length="165" mass="17768">MPRIASRLDTRAPEFQDNARALRARTAALKAEIERAALGGSSAAVHRHRAAGKLTVRERIRMLLDPGAPFLELSQLAAHGLYGGGIACAGIVTGVGRVSGRECVVVANDPTVKGGTYYPLTVKKHLRAQEIARENRLPCVYLVESGGAFLPAQDEVFPDKEHFGR</sequence>
<dbReference type="PANTHER" id="PTHR22855">
    <property type="entry name" value="ACETYL, PROPIONYL, PYRUVATE, AND GLUTACONYL CARBOXYLASE-RELATED"/>
    <property type="match status" value="1"/>
</dbReference>
<evidence type="ECO:0000259" key="1">
    <source>
        <dbReference type="PROSITE" id="PS50980"/>
    </source>
</evidence>
<feature type="domain" description="CoA carboxyltransferase N-terminal" evidence="1">
    <location>
        <begin position="22"/>
        <end position="165"/>
    </location>
</feature>
<feature type="non-terminal residue" evidence="2">
    <location>
        <position position="165"/>
    </location>
</feature>
<gene>
    <name evidence="2" type="ORF">B1A_20239</name>
</gene>
<dbReference type="SUPFAM" id="SSF52096">
    <property type="entry name" value="ClpP/crotonase"/>
    <property type="match status" value="1"/>
</dbReference>
<evidence type="ECO:0000313" key="2">
    <source>
        <dbReference type="EMBL" id="EQD30776.1"/>
    </source>
</evidence>
<proteinExistence type="predicted"/>
<dbReference type="PANTHER" id="PTHR22855:SF13">
    <property type="entry name" value="METHYLCROTONOYL-COA CARBOXYLASE BETA CHAIN, MITOCHONDRIAL"/>
    <property type="match status" value="1"/>
</dbReference>
<dbReference type="InterPro" id="IPR011762">
    <property type="entry name" value="COA_CT_N"/>
</dbReference>
<name>T0Y6M1_9ZZZZ</name>
<reference evidence="2" key="1">
    <citation type="submission" date="2013-08" db="EMBL/GenBank/DDBJ databases">
        <authorList>
            <person name="Mendez C."/>
            <person name="Richter M."/>
            <person name="Ferrer M."/>
            <person name="Sanchez J."/>
        </authorList>
    </citation>
    <scope>NUCLEOTIDE SEQUENCE</scope>
</reference>
<reference evidence="2" key="2">
    <citation type="journal article" date="2014" name="ISME J.">
        <title>Microbial stratification in low pH oxic and suboxic macroscopic growths along an acid mine drainage.</title>
        <authorList>
            <person name="Mendez-Garcia C."/>
            <person name="Mesa V."/>
            <person name="Sprenger R.R."/>
            <person name="Richter M."/>
            <person name="Diez M.S."/>
            <person name="Solano J."/>
            <person name="Bargiela R."/>
            <person name="Golyshina O.V."/>
            <person name="Manteca A."/>
            <person name="Ramos J.L."/>
            <person name="Gallego J.R."/>
            <person name="Llorente I."/>
            <person name="Martins Dos Santos V.A."/>
            <person name="Jensen O.N."/>
            <person name="Pelaez A.I."/>
            <person name="Sanchez J."/>
            <person name="Ferrer M."/>
        </authorList>
    </citation>
    <scope>NUCLEOTIDE SEQUENCE</scope>
</reference>
<dbReference type="InterPro" id="IPR034733">
    <property type="entry name" value="AcCoA_carboxyl_beta"/>
</dbReference>
<dbReference type="EMBL" id="AUZX01014935">
    <property type="protein sequence ID" value="EQD30776.1"/>
    <property type="molecule type" value="Genomic_DNA"/>
</dbReference>
<dbReference type="AlphaFoldDB" id="T0Y6M1"/>
<organism evidence="2">
    <name type="scientific">mine drainage metagenome</name>
    <dbReference type="NCBI Taxonomy" id="410659"/>
    <lineage>
        <taxon>unclassified sequences</taxon>
        <taxon>metagenomes</taxon>
        <taxon>ecological metagenomes</taxon>
    </lineage>
</organism>
<protein>
    <submittedName>
        <fullName evidence="2">Carboxyltransferase subunit of acetyl-CoA carboxylase</fullName>
    </submittedName>
</protein>
<dbReference type="GO" id="GO:1905202">
    <property type="term" value="C:methylcrotonoyl-CoA carboxylase complex"/>
    <property type="evidence" value="ECO:0007669"/>
    <property type="project" value="TreeGrafter"/>
</dbReference>
<dbReference type="GO" id="GO:0006552">
    <property type="term" value="P:L-leucine catabolic process"/>
    <property type="evidence" value="ECO:0007669"/>
    <property type="project" value="TreeGrafter"/>
</dbReference>